<sequence length="76" mass="7833">MTPVRSSVQPRKPQVHAGNAGEGGDSVGPTALRALLLLTEAIAPNDPALARISDQELALLRVAMVRLHGGDAPCIA</sequence>
<feature type="region of interest" description="Disordered" evidence="1">
    <location>
        <begin position="1"/>
        <end position="26"/>
    </location>
</feature>
<organism evidence="2 3">
    <name type="scientific">Candidatus Viridilinea halotolerans</name>
    <dbReference type="NCBI Taxonomy" id="2491704"/>
    <lineage>
        <taxon>Bacteria</taxon>
        <taxon>Bacillati</taxon>
        <taxon>Chloroflexota</taxon>
        <taxon>Chloroflexia</taxon>
        <taxon>Chloroflexales</taxon>
        <taxon>Chloroflexineae</taxon>
        <taxon>Oscillochloridaceae</taxon>
        <taxon>Candidatus Viridilinea</taxon>
    </lineage>
</organism>
<protein>
    <submittedName>
        <fullName evidence="2">Uncharacterized protein</fullName>
    </submittedName>
</protein>
<evidence type="ECO:0000313" key="2">
    <source>
        <dbReference type="EMBL" id="RRR66145.1"/>
    </source>
</evidence>
<accession>A0A426TRL5</accession>
<proteinExistence type="predicted"/>
<dbReference type="AlphaFoldDB" id="A0A426TRL5"/>
<evidence type="ECO:0000256" key="1">
    <source>
        <dbReference type="SAM" id="MobiDB-lite"/>
    </source>
</evidence>
<evidence type="ECO:0000313" key="3">
    <source>
        <dbReference type="Proteomes" id="UP000280307"/>
    </source>
</evidence>
<dbReference type="EMBL" id="RSAS01000880">
    <property type="protein sequence ID" value="RRR66145.1"/>
    <property type="molecule type" value="Genomic_DNA"/>
</dbReference>
<comment type="caution">
    <text evidence="2">The sequence shown here is derived from an EMBL/GenBank/DDBJ whole genome shotgun (WGS) entry which is preliminary data.</text>
</comment>
<gene>
    <name evidence="2" type="ORF">EI684_21155</name>
</gene>
<name>A0A426TRL5_9CHLR</name>
<dbReference type="Proteomes" id="UP000280307">
    <property type="component" value="Unassembled WGS sequence"/>
</dbReference>
<reference evidence="2 3" key="1">
    <citation type="submission" date="2018-12" db="EMBL/GenBank/DDBJ databases">
        <title>Genome Sequence of Candidatus Viridilinea halotolerans isolated from saline sulfide-rich spring.</title>
        <authorList>
            <person name="Grouzdev D.S."/>
            <person name="Burganskaya E.I."/>
            <person name="Krutkina M.S."/>
            <person name="Sukhacheva M.V."/>
            <person name="Gorlenko V.M."/>
        </authorList>
    </citation>
    <scope>NUCLEOTIDE SEQUENCE [LARGE SCALE GENOMIC DNA]</scope>
    <source>
        <strain evidence="2">Chok-6</strain>
    </source>
</reference>